<evidence type="ECO:0000313" key="2">
    <source>
        <dbReference type="Proteomes" id="UP001595812"/>
    </source>
</evidence>
<reference evidence="2" key="1">
    <citation type="journal article" date="2019" name="Int. J. Syst. Evol. Microbiol.">
        <title>The Global Catalogue of Microorganisms (GCM) 10K type strain sequencing project: providing services to taxonomists for standard genome sequencing and annotation.</title>
        <authorList>
            <consortium name="The Broad Institute Genomics Platform"/>
            <consortium name="The Broad Institute Genome Sequencing Center for Infectious Disease"/>
            <person name="Wu L."/>
            <person name="Ma J."/>
        </authorList>
    </citation>
    <scope>NUCLEOTIDE SEQUENCE [LARGE SCALE GENOMIC DNA]</scope>
    <source>
        <strain evidence="2">CECT 8979</strain>
    </source>
</reference>
<dbReference type="SUPFAM" id="SSF82185">
    <property type="entry name" value="Histone H3 K4-specific methyltransferase SET7/9 N-terminal domain"/>
    <property type="match status" value="2"/>
</dbReference>
<dbReference type="RefSeq" id="WP_386098091.1">
    <property type="nucleotide sequence ID" value="NZ_JBHSAT010000004.1"/>
</dbReference>
<evidence type="ECO:0000313" key="1">
    <source>
        <dbReference type="EMBL" id="MFC3876823.1"/>
    </source>
</evidence>
<protein>
    <submittedName>
        <fullName evidence="1">Toxin-antitoxin system YwqK family antitoxin</fullName>
    </submittedName>
</protein>
<dbReference type="Gene3D" id="3.90.930.1">
    <property type="match status" value="1"/>
</dbReference>
<proteinExistence type="predicted"/>
<name>A0ABV8AFF7_9FLAO</name>
<comment type="caution">
    <text evidence="1">The sequence shown here is derived from an EMBL/GenBank/DDBJ whole genome shotgun (WGS) entry which is preliminary data.</text>
</comment>
<gene>
    <name evidence="1" type="ORF">ACFOSX_06215</name>
</gene>
<dbReference type="Proteomes" id="UP001595812">
    <property type="component" value="Unassembled WGS sequence"/>
</dbReference>
<sequence length="157" mass="19028">MRFFILFFFLCQLVSGQNAYQKNHDNNGNLLSEGWVNASNQKVKYWRFYHTNGQVKSEGHYEAGKKTKYWKFYRADASKEKEGHFENGTKAKWWLFYDSMGHINHKCQLKNNQKNGYCLRYEHEKLVRAEKYKEGKKINEWTDYRSFRKDNKLSDLR</sequence>
<organism evidence="1 2">
    <name type="scientific">Winogradskyella maritima</name>
    <dbReference type="NCBI Taxonomy" id="1517766"/>
    <lineage>
        <taxon>Bacteria</taxon>
        <taxon>Pseudomonadati</taxon>
        <taxon>Bacteroidota</taxon>
        <taxon>Flavobacteriia</taxon>
        <taxon>Flavobacteriales</taxon>
        <taxon>Flavobacteriaceae</taxon>
        <taxon>Winogradskyella</taxon>
    </lineage>
</organism>
<accession>A0ABV8AFF7</accession>
<keyword evidence="2" id="KW-1185">Reference proteome</keyword>
<dbReference type="EMBL" id="JBHSAT010000004">
    <property type="protein sequence ID" value="MFC3876823.1"/>
    <property type="molecule type" value="Genomic_DNA"/>
</dbReference>